<feature type="transmembrane region" description="Helical" evidence="7">
    <location>
        <begin position="12"/>
        <end position="31"/>
    </location>
</feature>
<comment type="similarity">
    <text evidence="2">Belongs to the cytochrome P450 family.</text>
</comment>
<dbReference type="Pfam" id="PF00067">
    <property type="entry name" value="p450"/>
    <property type="match status" value="2"/>
</dbReference>
<name>A0A559MCC6_9HELO</name>
<evidence type="ECO:0000256" key="1">
    <source>
        <dbReference type="ARBA" id="ARBA00001971"/>
    </source>
</evidence>
<keyword evidence="7" id="KW-0812">Transmembrane</keyword>
<dbReference type="PRINTS" id="PR00463">
    <property type="entry name" value="EP450I"/>
</dbReference>
<proteinExistence type="inferred from homology"/>
<dbReference type="InterPro" id="IPR001128">
    <property type="entry name" value="Cyt_P450"/>
</dbReference>
<keyword evidence="4" id="KW-0560">Oxidoreductase</keyword>
<reference evidence="8 9" key="1">
    <citation type="submission" date="2018-05" db="EMBL/GenBank/DDBJ databases">
        <title>Genome sequencing and assembly of the regulated plant pathogen Lachnellula willkommii and related sister species for the development of diagnostic species identification markers.</title>
        <authorList>
            <person name="Giroux E."/>
            <person name="Bilodeau G."/>
        </authorList>
    </citation>
    <scope>NUCLEOTIDE SEQUENCE [LARGE SCALE GENOMIC DNA]</scope>
    <source>
        <strain evidence="8 9">CBS 172.35</strain>
    </source>
</reference>
<evidence type="ECO:0000256" key="2">
    <source>
        <dbReference type="ARBA" id="ARBA00010617"/>
    </source>
</evidence>
<evidence type="ECO:0000256" key="7">
    <source>
        <dbReference type="SAM" id="Phobius"/>
    </source>
</evidence>
<dbReference type="InterPro" id="IPR002401">
    <property type="entry name" value="Cyt_P450_E_grp-I"/>
</dbReference>
<dbReference type="GO" id="GO:0005506">
    <property type="term" value="F:iron ion binding"/>
    <property type="evidence" value="ECO:0007669"/>
    <property type="project" value="InterPro"/>
</dbReference>
<evidence type="ECO:0000256" key="5">
    <source>
        <dbReference type="ARBA" id="ARBA00023004"/>
    </source>
</evidence>
<dbReference type="AlphaFoldDB" id="A0A559MCC6"/>
<keyword evidence="6 8" id="KW-0503">Monooxygenase</keyword>
<dbReference type="GO" id="GO:0016705">
    <property type="term" value="F:oxidoreductase activity, acting on paired donors, with incorporation or reduction of molecular oxygen"/>
    <property type="evidence" value="ECO:0007669"/>
    <property type="project" value="InterPro"/>
</dbReference>
<feature type="non-terminal residue" evidence="8">
    <location>
        <position position="304"/>
    </location>
</feature>
<dbReference type="InterPro" id="IPR036396">
    <property type="entry name" value="Cyt_P450_sf"/>
</dbReference>
<dbReference type="EMBL" id="QGML01000804">
    <property type="protein sequence ID" value="TVY90608.1"/>
    <property type="molecule type" value="Genomic_DNA"/>
</dbReference>
<evidence type="ECO:0000256" key="4">
    <source>
        <dbReference type="ARBA" id="ARBA00023002"/>
    </source>
</evidence>
<evidence type="ECO:0000313" key="9">
    <source>
        <dbReference type="Proteomes" id="UP000315522"/>
    </source>
</evidence>
<keyword evidence="5" id="KW-0408">Iron</keyword>
<dbReference type="Proteomes" id="UP000315522">
    <property type="component" value="Unassembled WGS sequence"/>
</dbReference>
<dbReference type="SUPFAM" id="SSF48264">
    <property type="entry name" value="Cytochrome P450"/>
    <property type="match status" value="1"/>
</dbReference>
<dbReference type="InterPro" id="IPR050121">
    <property type="entry name" value="Cytochrome_P450_monoxygenase"/>
</dbReference>
<dbReference type="PANTHER" id="PTHR24305:SF157">
    <property type="entry name" value="N-ACETYLTRYPTOPHAN 6-HYDROXYLASE IVOC-RELATED"/>
    <property type="match status" value="1"/>
</dbReference>
<dbReference type="GO" id="GO:0020037">
    <property type="term" value="F:heme binding"/>
    <property type="evidence" value="ECO:0007669"/>
    <property type="project" value="InterPro"/>
</dbReference>
<evidence type="ECO:0000313" key="8">
    <source>
        <dbReference type="EMBL" id="TVY90608.1"/>
    </source>
</evidence>
<dbReference type="GO" id="GO:0004497">
    <property type="term" value="F:monooxygenase activity"/>
    <property type="evidence" value="ECO:0007669"/>
    <property type="project" value="UniProtKB-KW"/>
</dbReference>
<comment type="caution">
    <text evidence="8">The sequence shown here is derived from an EMBL/GenBank/DDBJ whole genome shotgun (WGS) entry which is preliminary data.</text>
</comment>
<organism evidence="8 9">
    <name type="scientific">Lachnellula willkommii</name>
    <dbReference type="NCBI Taxonomy" id="215461"/>
    <lineage>
        <taxon>Eukaryota</taxon>
        <taxon>Fungi</taxon>
        <taxon>Dikarya</taxon>
        <taxon>Ascomycota</taxon>
        <taxon>Pezizomycotina</taxon>
        <taxon>Leotiomycetes</taxon>
        <taxon>Helotiales</taxon>
        <taxon>Lachnaceae</taxon>
        <taxon>Lachnellula</taxon>
    </lineage>
</organism>
<keyword evidence="7" id="KW-0472">Membrane</keyword>
<keyword evidence="3" id="KW-0479">Metal-binding</keyword>
<evidence type="ECO:0000256" key="6">
    <source>
        <dbReference type="ARBA" id="ARBA00023033"/>
    </source>
</evidence>
<dbReference type="Gene3D" id="1.10.630.10">
    <property type="entry name" value="Cytochrome P450"/>
    <property type="match status" value="2"/>
</dbReference>
<dbReference type="PANTHER" id="PTHR24305">
    <property type="entry name" value="CYTOCHROME P450"/>
    <property type="match status" value="1"/>
</dbReference>
<gene>
    <name evidence="8" type="primary">ota3</name>
    <name evidence="8" type="ORF">LAWI1_G006646</name>
</gene>
<accession>A0A559MCC6</accession>
<keyword evidence="7" id="KW-1133">Transmembrane helix</keyword>
<evidence type="ECO:0000256" key="3">
    <source>
        <dbReference type="ARBA" id="ARBA00022723"/>
    </source>
</evidence>
<sequence>MAVFPNLQMHWIIGVLVILGLAVVVVRRLYFSPLSKFPGPKLAAATILYEAYYDVIKYGQYTFKIKELHKKYGGCINVLSQYQLRRQVQQTIDDQNAQIKNTDGLPRTIFQSLLDSNLPPEDKTVERLRQEGQLLLGAGSDTVANTLSITTFHLVDNPEKMLKLARELEKAMPDPNEPAELTLVEQLPYLTPVGMSAPLMHHDESIFPDSYAFIPERWLDQSESARPLDRYMVAFSKGKFLVLPLLTIHANSLAKAELYLTLATVFRRYKVELFDTVRERDVDLKHDNFLPFPSHKSRGIRAIF</sequence>
<keyword evidence="9" id="KW-1185">Reference proteome</keyword>
<comment type="cofactor">
    <cofactor evidence="1">
        <name>heme</name>
        <dbReference type="ChEBI" id="CHEBI:30413"/>
    </cofactor>
</comment>
<protein>
    <submittedName>
        <fullName evidence="8">Cyrochrome P450 monooxygenase</fullName>
    </submittedName>
</protein>